<keyword evidence="1" id="KW-0812">Transmembrane</keyword>
<dbReference type="Proteomes" id="UP000320176">
    <property type="component" value="Unassembled WGS sequence"/>
</dbReference>
<dbReference type="GO" id="GO:0016788">
    <property type="term" value="F:hydrolase activity, acting on ester bonds"/>
    <property type="evidence" value="ECO:0007669"/>
    <property type="project" value="UniProtKB-ARBA"/>
</dbReference>
<evidence type="ECO:0000313" key="2">
    <source>
        <dbReference type="EMBL" id="TWU02247.1"/>
    </source>
</evidence>
<name>A0A5C6AS56_9BACT</name>
<protein>
    <submittedName>
        <fullName evidence="2">Uncharacterized protein</fullName>
    </submittedName>
</protein>
<sequence length="366" mass="39677">MTVTRSLQSRTVSGMIFRWLVGAVIGTTIIGLTSPWFIRSYLPLSASAERGVWVLEPGQTYRWRSEGYADTMIGPMGMPGRRSIAPVQRNSSRSLRVALWGDSQAEGVSVTDQNKLFAAIEQASNGNAVAFPLARSGENAADWVTQMPRVETALGIELHLLLIVDLEDLISATEAPLPPPSEQDAVAAKNALAKRLPAFVIQAARNLLTQSDGMTPRELRFAIGPPEATPDAVDAKEPGDAIESMTDASQSTVDWASVLKAIDDATTLPIAVVYAPKVPMIVSGRIVRQSDTADEFETMKQVAASRGIHVIDVRNRLLESADAGRWPHGFHNGQFGSGHLNADGNRVIAESLNEFLMLMRERPEPD</sequence>
<keyword evidence="1" id="KW-0472">Membrane</keyword>
<dbReference type="SUPFAM" id="SSF52266">
    <property type="entry name" value="SGNH hydrolase"/>
    <property type="match status" value="1"/>
</dbReference>
<dbReference type="RefSeq" id="WP_146520615.1">
    <property type="nucleotide sequence ID" value="NZ_CP151726.1"/>
</dbReference>
<dbReference type="OrthoDB" id="274319at2"/>
<feature type="transmembrane region" description="Helical" evidence="1">
    <location>
        <begin position="16"/>
        <end position="38"/>
    </location>
</feature>
<dbReference type="AlphaFoldDB" id="A0A5C6AS56"/>
<dbReference type="InterPro" id="IPR036514">
    <property type="entry name" value="SGNH_hydro_sf"/>
</dbReference>
<reference evidence="2 3" key="1">
    <citation type="submission" date="2019-02" db="EMBL/GenBank/DDBJ databases">
        <title>Deep-cultivation of Planctomycetes and their phenomic and genomic characterization uncovers novel biology.</title>
        <authorList>
            <person name="Wiegand S."/>
            <person name="Jogler M."/>
            <person name="Boedeker C."/>
            <person name="Pinto D."/>
            <person name="Vollmers J."/>
            <person name="Rivas-Marin E."/>
            <person name="Kohn T."/>
            <person name="Peeters S.H."/>
            <person name="Heuer A."/>
            <person name="Rast P."/>
            <person name="Oberbeckmann S."/>
            <person name="Bunk B."/>
            <person name="Jeske O."/>
            <person name="Meyerdierks A."/>
            <person name="Storesund J.E."/>
            <person name="Kallscheuer N."/>
            <person name="Luecker S."/>
            <person name="Lage O.M."/>
            <person name="Pohl T."/>
            <person name="Merkel B.J."/>
            <person name="Hornburger P."/>
            <person name="Mueller R.-W."/>
            <person name="Bruemmer F."/>
            <person name="Labrenz M."/>
            <person name="Spormann A.M."/>
            <person name="Op Den Camp H."/>
            <person name="Overmann J."/>
            <person name="Amann R."/>
            <person name="Jetten M.S.M."/>
            <person name="Mascher T."/>
            <person name="Medema M.H."/>
            <person name="Devos D.P."/>
            <person name="Kaster A.-K."/>
            <person name="Ovreas L."/>
            <person name="Rohde M."/>
            <person name="Galperin M.Y."/>
            <person name="Jogler C."/>
        </authorList>
    </citation>
    <scope>NUCLEOTIDE SEQUENCE [LARGE SCALE GENOMIC DNA]</scope>
    <source>
        <strain evidence="2 3">Pla52n</strain>
    </source>
</reference>
<evidence type="ECO:0000313" key="3">
    <source>
        <dbReference type="Proteomes" id="UP000320176"/>
    </source>
</evidence>
<evidence type="ECO:0000256" key="1">
    <source>
        <dbReference type="SAM" id="Phobius"/>
    </source>
</evidence>
<dbReference type="EMBL" id="SJPN01000004">
    <property type="protein sequence ID" value="TWU02247.1"/>
    <property type="molecule type" value="Genomic_DNA"/>
</dbReference>
<keyword evidence="1" id="KW-1133">Transmembrane helix</keyword>
<proteinExistence type="predicted"/>
<comment type="caution">
    <text evidence="2">The sequence shown here is derived from an EMBL/GenBank/DDBJ whole genome shotgun (WGS) entry which is preliminary data.</text>
</comment>
<organism evidence="2 3">
    <name type="scientific">Stieleria varia</name>
    <dbReference type="NCBI Taxonomy" id="2528005"/>
    <lineage>
        <taxon>Bacteria</taxon>
        <taxon>Pseudomonadati</taxon>
        <taxon>Planctomycetota</taxon>
        <taxon>Planctomycetia</taxon>
        <taxon>Pirellulales</taxon>
        <taxon>Pirellulaceae</taxon>
        <taxon>Stieleria</taxon>
    </lineage>
</organism>
<accession>A0A5C6AS56</accession>
<keyword evidence="3" id="KW-1185">Reference proteome</keyword>
<dbReference type="Gene3D" id="3.40.50.1110">
    <property type="entry name" value="SGNH hydrolase"/>
    <property type="match status" value="1"/>
</dbReference>
<gene>
    <name evidence="2" type="ORF">Pla52n_32970</name>
</gene>